<sequence length="208" mass="23955">MIDDVRDHWYWRPGWRQGRSFYTWHITLRYASALAALRSSYDPLLSSLPELTPVPRQWLHLTLQGVGYADKLSSDDLSPIVDATRRRLESFAPFSVTVGPAVVDVESLQLPVRPANELRRLRVTLRDAIHEIWGEDSLPANPDLDPHISLGYWNQSAPAEPLRKRLTEFGDKSTQLYINEVSLIDLNRDHLCYQWTPYVTITLGRPHD</sequence>
<accession>A0ABN2G4L5</accession>
<evidence type="ECO:0008006" key="3">
    <source>
        <dbReference type="Google" id="ProtNLM"/>
    </source>
</evidence>
<protein>
    <recommendedName>
        <fullName evidence="3">2'-5' RNA ligase family protein</fullName>
    </recommendedName>
</protein>
<reference evidence="1 2" key="1">
    <citation type="journal article" date="2019" name="Int. J. Syst. Evol. Microbiol.">
        <title>The Global Catalogue of Microorganisms (GCM) 10K type strain sequencing project: providing services to taxonomists for standard genome sequencing and annotation.</title>
        <authorList>
            <consortium name="The Broad Institute Genomics Platform"/>
            <consortium name="The Broad Institute Genome Sequencing Center for Infectious Disease"/>
            <person name="Wu L."/>
            <person name="Ma J."/>
        </authorList>
    </citation>
    <scope>NUCLEOTIDE SEQUENCE [LARGE SCALE GENOMIC DNA]</scope>
    <source>
        <strain evidence="1 2">JCM 14307</strain>
    </source>
</reference>
<dbReference type="Pfam" id="PF13563">
    <property type="entry name" value="2_5_RNA_ligase2"/>
    <property type="match status" value="1"/>
</dbReference>
<dbReference type="RefSeq" id="WP_344144500.1">
    <property type="nucleotide sequence ID" value="NZ_BAAANF010000002.1"/>
</dbReference>
<organism evidence="1 2">
    <name type="scientific">Kribbella yunnanensis</name>
    <dbReference type="NCBI Taxonomy" id="190194"/>
    <lineage>
        <taxon>Bacteria</taxon>
        <taxon>Bacillati</taxon>
        <taxon>Actinomycetota</taxon>
        <taxon>Actinomycetes</taxon>
        <taxon>Propionibacteriales</taxon>
        <taxon>Kribbellaceae</taxon>
        <taxon>Kribbella</taxon>
    </lineage>
</organism>
<comment type="caution">
    <text evidence="1">The sequence shown here is derived from an EMBL/GenBank/DDBJ whole genome shotgun (WGS) entry which is preliminary data.</text>
</comment>
<gene>
    <name evidence="1" type="ORF">GCM10009745_03940</name>
</gene>
<dbReference type="SUPFAM" id="SSF55144">
    <property type="entry name" value="LigT-like"/>
    <property type="match status" value="1"/>
</dbReference>
<name>A0ABN2G4L5_9ACTN</name>
<dbReference type="InterPro" id="IPR009097">
    <property type="entry name" value="Cyclic_Pdiesterase"/>
</dbReference>
<dbReference type="EMBL" id="BAAANF010000002">
    <property type="protein sequence ID" value="GAA1665260.1"/>
    <property type="molecule type" value="Genomic_DNA"/>
</dbReference>
<proteinExistence type="predicted"/>
<evidence type="ECO:0000313" key="1">
    <source>
        <dbReference type="EMBL" id="GAA1665260.1"/>
    </source>
</evidence>
<dbReference type="Proteomes" id="UP001500280">
    <property type="component" value="Unassembled WGS sequence"/>
</dbReference>
<keyword evidence="2" id="KW-1185">Reference proteome</keyword>
<evidence type="ECO:0000313" key="2">
    <source>
        <dbReference type="Proteomes" id="UP001500280"/>
    </source>
</evidence>
<dbReference type="Gene3D" id="3.90.1140.10">
    <property type="entry name" value="Cyclic phosphodiesterase"/>
    <property type="match status" value="1"/>
</dbReference>